<organism evidence="1">
    <name type="scientific">Mus musculus</name>
    <name type="common">Mouse</name>
    <dbReference type="NCBI Taxonomy" id="10090"/>
    <lineage>
        <taxon>Eukaryota</taxon>
        <taxon>Metazoa</taxon>
        <taxon>Chordata</taxon>
        <taxon>Craniata</taxon>
        <taxon>Vertebrata</taxon>
        <taxon>Euteleostomi</taxon>
        <taxon>Mammalia</taxon>
        <taxon>Eutheria</taxon>
        <taxon>Euarchontoglires</taxon>
        <taxon>Glires</taxon>
        <taxon>Rodentia</taxon>
        <taxon>Myomorpha</taxon>
        <taxon>Muroidea</taxon>
        <taxon>Muridae</taxon>
        <taxon>Murinae</taxon>
        <taxon>Mus</taxon>
        <taxon>Mus</taxon>
    </lineage>
</organism>
<reference evidence="1" key="8">
    <citation type="journal article" date="2005" name="Science">
        <title>Antisense Transcription in the Mammalian Transcriptome.</title>
        <authorList>
            <consortium name="RIKEN Genome Exploration Research Group and Genome Science Group (Genome Network Project Core Group) and the FANTOM Consortium"/>
        </authorList>
    </citation>
    <scope>NUCLEOTIDE SEQUENCE</scope>
    <source>
        <strain evidence="1">C57BL/6J</strain>
        <tissue evidence="1">Embryonic body between diaphragm region and neck</tissue>
    </source>
</reference>
<reference evidence="1" key="2">
    <citation type="journal article" date="2000" name="Genome Res.">
        <title>Normalization and subtraction of cap-trapper-selected cDNAs to prepare full-length cDNA libraries for rapid discovery of new genes.</title>
        <authorList>
            <person name="Carninci P."/>
            <person name="Shibata Y."/>
            <person name="Hayatsu N."/>
            <person name="Sugahara Y."/>
            <person name="Shibata K."/>
            <person name="Itoh M."/>
            <person name="Konno H."/>
            <person name="Okazaki Y."/>
            <person name="Muramatsu M."/>
            <person name="Hayashizaki Y."/>
        </authorList>
    </citation>
    <scope>NUCLEOTIDE SEQUENCE</scope>
    <source>
        <strain evidence="1">C57BL/6J</strain>
        <tissue evidence="1">Embryonic body between diaphragm region and neck</tissue>
    </source>
</reference>
<dbReference type="EMBL" id="AK136967">
    <property type="protein sequence ID" value="BAE23190.1"/>
    <property type="molecule type" value="mRNA"/>
</dbReference>
<dbReference type="AGR" id="MGI:3641938"/>
<protein>
    <submittedName>
        <fullName evidence="1">Uncharacterized protein</fullName>
    </submittedName>
</protein>
<reference evidence="1" key="3">
    <citation type="journal article" date="2000" name="Genome Res.">
        <title>RIKEN integrated sequence analysis (RISA) system--384-format sequencing pipeline with 384 multicapillary sequencer.</title>
        <authorList>
            <person name="Shibata K."/>
            <person name="Itoh M."/>
            <person name="Aizawa K."/>
            <person name="Nagaoka S."/>
            <person name="Sasaki N."/>
            <person name="Carninci P."/>
            <person name="Konno H."/>
            <person name="Akiyama J."/>
            <person name="Nishi K."/>
            <person name="Kitsunai T."/>
            <person name="Tashiro H."/>
            <person name="Itoh M."/>
            <person name="Sumi N."/>
            <person name="Ishii Y."/>
            <person name="Nakamura S."/>
            <person name="Hazama M."/>
            <person name="Nishine T."/>
            <person name="Harada A."/>
            <person name="Yamamoto R."/>
            <person name="Matsumoto H."/>
            <person name="Sakaguchi S."/>
            <person name="Ikegami T."/>
            <person name="Kashiwagi K."/>
            <person name="Fujiwake S."/>
            <person name="Inoue K."/>
            <person name="Togawa Y."/>
            <person name="Izawa M."/>
            <person name="Ohara E."/>
            <person name="Watahiki M."/>
            <person name="Yoneda Y."/>
            <person name="Ishikawa T."/>
            <person name="Ozawa K."/>
            <person name="Tanaka T."/>
            <person name="Matsuura S."/>
            <person name="Kawai J."/>
            <person name="Okazaki Y."/>
            <person name="Muramatsu M."/>
            <person name="Inoue Y."/>
            <person name="Kira A."/>
            <person name="Hayashizaki Y."/>
        </authorList>
    </citation>
    <scope>NUCLEOTIDE SEQUENCE</scope>
    <source>
        <strain evidence="1">C57BL/6J</strain>
        <tissue evidence="1">Embryonic body between diaphragm region and neck</tissue>
    </source>
</reference>
<reference evidence="1" key="5">
    <citation type="journal article" date="2002" name="Nature">
        <title>Analysis of the mouse transcriptome based on functional annotation of 60,770 full-length cDNAs.</title>
        <authorList>
            <consortium name="The FANTOM Consortium and the RIKEN Genome Exploration Research Group Phase I and II Team"/>
        </authorList>
    </citation>
    <scope>NUCLEOTIDE SEQUENCE</scope>
    <source>
        <strain evidence="1">C57BL/6J</strain>
        <tissue evidence="1">Embryonic body between diaphragm region and neck</tissue>
    </source>
</reference>
<gene>
    <name evidence="2" type="primary">Gm10808</name>
</gene>
<reference evidence="1" key="4">
    <citation type="journal article" date="2001" name="Nature">
        <title>Functional annotation of a full-length mouse cDNA collection.</title>
        <authorList>
            <consortium name="The RIKEN Genome Exploration Research Group Phase II Team and the FANTOM Consortium"/>
        </authorList>
    </citation>
    <scope>NUCLEOTIDE SEQUENCE</scope>
    <source>
        <strain evidence="1">C57BL/6J</strain>
        <tissue evidence="1">Embryonic body between diaphragm region and neck</tissue>
    </source>
</reference>
<accession>Q3UVS9</accession>
<reference evidence="1" key="1">
    <citation type="journal article" date="1999" name="Methods Enzymol.">
        <title>High-efficiency full-length cDNA cloning.</title>
        <authorList>
            <person name="Carninci P."/>
            <person name="Hayashizaki Y."/>
        </authorList>
    </citation>
    <scope>NUCLEOTIDE SEQUENCE</scope>
    <source>
        <strain evidence="1">C57BL/6J</strain>
        <tissue evidence="1">Embryonic body between diaphragm region and neck</tissue>
    </source>
</reference>
<dbReference type="MGI" id="MGI:3641938">
    <property type="gene designation" value="Gm10808"/>
</dbReference>
<reference evidence="1" key="6">
    <citation type="submission" date="2004-03" db="EMBL/GenBank/DDBJ databases">
        <authorList>
            <person name="Arakawa T."/>
            <person name="Carninci P."/>
            <person name="Fukuda S."/>
            <person name="Hashizume W."/>
            <person name="Hayashida K."/>
            <person name="Hori F."/>
            <person name="Iida J."/>
            <person name="Imamura K."/>
            <person name="Imotani K."/>
            <person name="Itoh M."/>
            <person name="Kanagawa S."/>
            <person name="Kawai J."/>
            <person name="Kojima M."/>
            <person name="Konno H."/>
            <person name="Murata M."/>
            <person name="Nakamura M."/>
            <person name="Ninomiya N."/>
            <person name="Nishiyori H."/>
            <person name="Nomura K."/>
            <person name="Ohno M."/>
            <person name="Sakazume N."/>
            <person name="Sano H."/>
            <person name="Sasaki D."/>
            <person name="Shibata K."/>
            <person name="Shiraki T."/>
            <person name="Tagami M."/>
            <person name="Tagami Y."/>
            <person name="Waki K."/>
            <person name="Watahiki A."/>
            <person name="Muramatsu M."/>
            <person name="Hayashizaki Y."/>
        </authorList>
    </citation>
    <scope>NUCLEOTIDE SEQUENCE</scope>
    <source>
        <strain evidence="1">C57BL/6J</strain>
        <tissue evidence="1">Embryonic body between diaphragm region and neck</tissue>
    </source>
</reference>
<proteinExistence type="evidence at transcript level"/>
<evidence type="ECO:0000313" key="1">
    <source>
        <dbReference type="EMBL" id="BAE23190.1"/>
    </source>
</evidence>
<name>Q3UVS9_MOUSE</name>
<dbReference type="AlphaFoldDB" id="Q3UVS9"/>
<sequence>MILPGVSIIIMVNGQWSIDFKSSQYGHNFPGKATYFSALKTFVCLFVCFISRKDADTNTNSFINAAFYSLELNTNEK</sequence>
<reference evidence="1" key="7">
    <citation type="journal article" date="2005" name="Science">
        <title>The Transcriptional Landscape of the Mammalian Genome.</title>
        <authorList>
            <consortium name="The FANTOM Consortium"/>
            <consortium name="Riken Genome Exploration Research Group and Genome Science Group (Genome Network Project Core Group)"/>
        </authorList>
    </citation>
    <scope>NUCLEOTIDE SEQUENCE</scope>
    <source>
        <strain evidence="1">C57BL/6J</strain>
        <tissue evidence="1">Embryonic body between diaphragm region and neck</tissue>
    </source>
</reference>
<evidence type="ECO:0000313" key="2">
    <source>
        <dbReference type="MGI" id="MGI:3641938"/>
    </source>
</evidence>